<gene>
    <name evidence="1" type="ORF">XJ44_08425</name>
</gene>
<dbReference type="RefSeq" id="WP_077198720.1">
    <property type="nucleotide sequence ID" value="NZ_LBFC01000023.1"/>
</dbReference>
<evidence type="ECO:0000313" key="1">
    <source>
        <dbReference type="EMBL" id="ONN26482.1"/>
    </source>
</evidence>
<name>A0ABX3IH20_9BACT</name>
<comment type="caution">
    <text evidence="1">The sequence shown here is derived from an EMBL/GenBank/DDBJ whole genome shotgun (WGS) entry which is preliminary data.</text>
</comment>
<sequence length="66" mass="7720">MEFLNKPVVNDKVYLSFCDGERGLCGDVKNCDGCANKEACVAICNEGCKKRHWWDWLFPWLYEENK</sequence>
<proteinExistence type="predicted"/>
<dbReference type="EMBL" id="LBFC01000023">
    <property type="protein sequence ID" value="ONN26482.1"/>
    <property type="molecule type" value="Genomic_DNA"/>
</dbReference>
<keyword evidence="2" id="KW-1185">Reference proteome</keyword>
<organism evidence="1 2">
    <name type="scientific">Thermosipho affectus</name>
    <dbReference type="NCBI Taxonomy" id="660294"/>
    <lineage>
        <taxon>Bacteria</taxon>
        <taxon>Thermotogati</taxon>
        <taxon>Thermotogota</taxon>
        <taxon>Thermotogae</taxon>
        <taxon>Thermotogales</taxon>
        <taxon>Fervidobacteriaceae</taxon>
        <taxon>Thermosipho</taxon>
    </lineage>
</organism>
<evidence type="ECO:0000313" key="2">
    <source>
        <dbReference type="Proteomes" id="UP000242616"/>
    </source>
</evidence>
<reference evidence="1 2" key="1">
    <citation type="submission" date="2015-06" db="EMBL/GenBank/DDBJ databases">
        <title>Genome sequencing of Thermotogales isolates from hydrothermal vents.</title>
        <authorList>
            <person name="Haverkamp T.H."/>
            <person name="Kublanov I.V."/>
            <person name="Nesbo C.L."/>
        </authorList>
    </citation>
    <scope>NUCLEOTIDE SEQUENCE [LARGE SCALE GENOMIC DNA]</scope>
    <source>
        <strain evidence="2">ik275mar</strain>
    </source>
</reference>
<accession>A0ABX3IH20</accession>
<protein>
    <submittedName>
        <fullName evidence="1">Uncharacterized protein</fullName>
    </submittedName>
</protein>
<dbReference type="Proteomes" id="UP000242616">
    <property type="component" value="Unassembled WGS sequence"/>
</dbReference>